<dbReference type="Proteomes" id="UP001501231">
    <property type="component" value="Unassembled WGS sequence"/>
</dbReference>
<dbReference type="InterPro" id="IPR036661">
    <property type="entry name" value="Luciferase-like_sf"/>
</dbReference>
<dbReference type="InterPro" id="IPR019923">
    <property type="entry name" value="Lucif-like_OxRdtase_MSMEG_2516"/>
</dbReference>
<dbReference type="NCBIfam" id="TIGR03621">
    <property type="entry name" value="F420_MSMEG_2516"/>
    <property type="match status" value="1"/>
</dbReference>
<dbReference type="RefSeq" id="WP_344586291.1">
    <property type="nucleotide sequence ID" value="NZ_BAAARW010000001.1"/>
</dbReference>
<comment type="caution">
    <text evidence="6">The sequence shown here is derived from an EMBL/GenBank/DDBJ whole genome shotgun (WGS) entry which is preliminary data.</text>
</comment>
<keyword evidence="1" id="KW-0285">Flavoprotein</keyword>
<keyword evidence="4" id="KW-0503">Monooxygenase</keyword>
<dbReference type="PANTHER" id="PTHR42847:SF4">
    <property type="entry name" value="ALKANESULFONATE MONOOXYGENASE-RELATED"/>
    <property type="match status" value="1"/>
</dbReference>
<dbReference type="PANTHER" id="PTHR42847">
    <property type="entry name" value="ALKANESULFONATE MONOOXYGENASE"/>
    <property type="match status" value="1"/>
</dbReference>
<dbReference type="SUPFAM" id="SSF51679">
    <property type="entry name" value="Bacterial luciferase-like"/>
    <property type="match status" value="1"/>
</dbReference>
<evidence type="ECO:0000256" key="1">
    <source>
        <dbReference type="ARBA" id="ARBA00022630"/>
    </source>
</evidence>
<name>A0ABN3IAK3_9ACTN</name>
<accession>A0ABN3IAK3</accession>
<dbReference type="EMBL" id="BAAARW010000001">
    <property type="protein sequence ID" value="GAA2398519.1"/>
    <property type="molecule type" value="Genomic_DNA"/>
</dbReference>
<keyword evidence="2" id="KW-0288">FMN</keyword>
<dbReference type="InterPro" id="IPR050172">
    <property type="entry name" value="SsuD_RutA_monooxygenase"/>
</dbReference>
<evidence type="ECO:0000256" key="3">
    <source>
        <dbReference type="ARBA" id="ARBA00023002"/>
    </source>
</evidence>
<keyword evidence="7" id="KW-1185">Reference proteome</keyword>
<protein>
    <submittedName>
        <fullName evidence="6">LLM class F420-dependent oxidoreductase</fullName>
    </submittedName>
</protein>
<dbReference type="InterPro" id="IPR011251">
    <property type="entry name" value="Luciferase-like_dom"/>
</dbReference>
<evidence type="ECO:0000313" key="6">
    <source>
        <dbReference type="EMBL" id="GAA2398519.1"/>
    </source>
</evidence>
<evidence type="ECO:0000313" key="7">
    <source>
        <dbReference type="Proteomes" id="UP001501231"/>
    </source>
</evidence>
<evidence type="ECO:0000256" key="2">
    <source>
        <dbReference type="ARBA" id="ARBA00022643"/>
    </source>
</evidence>
<evidence type="ECO:0000259" key="5">
    <source>
        <dbReference type="Pfam" id="PF00296"/>
    </source>
</evidence>
<keyword evidence="3" id="KW-0560">Oxidoreductase</keyword>
<feature type="domain" description="Luciferase-like" evidence="5">
    <location>
        <begin position="15"/>
        <end position="249"/>
    </location>
</feature>
<reference evidence="6 7" key="1">
    <citation type="journal article" date="2019" name="Int. J. Syst. Evol. Microbiol.">
        <title>The Global Catalogue of Microorganisms (GCM) 10K type strain sequencing project: providing services to taxonomists for standard genome sequencing and annotation.</title>
        <authorList>
            <consortium name="The Broad Institute Genomics Platform"/>
            <consortium name="The Broad Institute Genome Sequencing Center for Infectious Disease"/>
            <person name="Wu L."/>
            <person name="Ma J."/>
        </authorList>
    </citation>
    <scope>NUCLEOTIDE SEQUENCE [LARGE SCALE GENOMIC DNA]</scope>
    <source>
        <strain evidence="6 7">JCM 3325</strain>
    </source>
</reference>
<proteinExistence type="predicted"/>
<dbReference type="Pfam" id="PF00296">
    <property type="entry name" value="Bac_luciferase"/>
    <property type="match status" value="1"/>
</dbReference>
<gene>
    <name evidence="6" type="ORF">GCM10010191_01560</name>
</gene>
<sequence length="303" mass="32809">MRTFRFGAVVRLAGTRREWVGKARRLEGSGFDVMLVPDHIVGPRFGPVAAMMAAADATTRLRVGTMVFANDFRHPVLLAKEAATLDVLSEGRLELGIGTGWLAKDYQGAGLTLDEPRARLRRLREGLAVLKGVWGEGPFSYEGQYYRVHGLEQEPHPLQRPHPPILIGGGGPAMLRLAAQEADIVNLTMRTLPDGSGPDPSDGGAESFIRKIKLLREAAGPRCDRIEIGTSVMRVGSGGPRAAWSAADTSRQGDTPQVLTGSVAAMADKLRRWRDEHGMSYFVLHHETDLDAFAPVVAELAGS</sequence>
<evidence type="ECO:0000256" key="4">
    <source>
        <dbReference type="ARBA" id="ARBA00023033"/>
    </source>
</evidence>
<dbReference type="Gene3D" id="3.20.20.30">
    <property type="entry name" value="Luciferase-like domain"/>
    <property type="match status" value="1"/>
</dbReference>
<organism evidence="6 7">
    <name type="scientific">Actinomadura vinacea</name>
    <dbReference type="NCBI Taxonomy" id="115336"/>
    <lineage>
        <taxon>Bacteria</taxon>
        <taxon>Bacillati</taxon>
        <taxon>Actinomycetota</taxon>
        <taxon>Actinomycetes</taxon>
        <taxon>Streptosporangiales</taxon>
        <taxon>Thermomonosporaceae</taxon>
        <taxon>Actinomadura</taxon>
    </lineage>
</organism>